<comment type="caution">
    <text evidence="3">The sequence shown here is derived from an EMBL/GenBank/DDBJ whole genome shotgun (WGS) entry which is preliminary data.</text>
</comment>
<dbReference type="GO" id="GO:0005789">
    <property type="term" value="C:endoplasmic reticulum membrane"/>
    <property type="evidence" value="ECO:0007669"/>
    <property type="project" value="TreeGrafter"/>
</dbReference>
<accession>A0A8H7GTN4</accession>
<name>A0A8H7GTN4_9ASCO</name>
<dbReference type="OrthoDB" id="206700at2759"/>
<keyword evidence="4" id="KW-1185">Reference proteome</keyword>
<keyword evidence="1" id="KW-0343">GTPase activation</keyword>
<organism evidence="3 4">
    <name type="scientific">Metschnikowia pulcherrima</name>
    <dbReference type="NCBI Taxonomy" id="27326"/>
    <lineage>
        <taxon>Eukaryota</taxon>
        <taxon>Fungi</taxon>
        <taxon>Dikarya</taxon>
        <taxon>Ascomycota</taxon>
        <taxon>Saccharomycotina</taxon>
        <taxon>Pichiomycetes</taxon>
        <taxon>Metschnikowiaceae</taxon>
        <taxon>Metschnikowia</taxon>
    </lineage>
</organism>
<dbReference type="Pfam" id="PF00566">
    <property type="entry name" value="RabGAP-TBC"/>
    <property type="match status" value="1"/>
</dbReference>
<dbReference type="Proteomes" id="UP000649328">
    <property type="component" value="Unassembled WGS sequence"/>
</dbReference>
<dbReference type="GO" id="GO:0005096">
    <property type="term" value="F:GTPase activator activity"/>
    <property type="evidence" value="ECO:0007669"/>
    <property type="project" value="UniProtKB-KW"/>
</dbReference>
<dbReference type="InterPro" id="IPR035969">
    <property type="entry name" value="Rab-GAP_TBC_sf"/>
</dbReference>
<proteinExistence type="predicted"/>
<dbReference type="InterPro" id="IPR045913">
    <property type="entry name" value="TBC20/Gyp8-like"/>
</dbReference>
<dbReference type="PANTHER" id="PTHR20913">
    <property type="entry name" value="TBC1 DOMAIN FAMILY MEMBER 20/GTPASE"/>
    <property type="match status" value="1"/>
</dbReference>
<reference evidence="3" key="1">
    <citation type="submission" date="2020-10" db="EMBL/GenBank/DDBJ databases">
        <title>The Whole-Genome Sequence of Metschnikowia persimmonesis, a Novel Endophytic Yeast Species Isolated from Medicinal Plant Diospyros kaki Thumb.</title>
        <authorList>
            <person name="Rahmat E."/>
            <person name="Kang Y."/>
        </authorList>
    </citation>
    <scope>NUCLEOTIDE SEQUENCE</scope>
    <source>
        <strain evidence="3">KIOM G15050</strain>
    </source>
</reference>
<feature type="domain" description="Rab-GAP TBC" evidence="2">
    <location>
        <begin position="68"/>
        <end position="315"/>
    </location>
</feature>
<dbReference type="Gene3D" id="1.10.8.1310">
    <property type="match status" value="1"/>
</dbReference>
<sequence>MPVSSLEFLLVDAIKEPSSDMDSGSLFEDELKDRLEKPNFTFKTDDSQEAESQKEYDFYESLGQLRYLADGTARADHWADLLGLTGNEEASLRSDLSDDTPNAFLQTFTEKRGFLSNFDGHNHPDQILFSVNDLPPHKDEAQVMLDVKRLFTVASHYNTFNLVGNSSYTTILSSEDIEAMRKRLYCLIVRVLRTYPALNYYQGYHDVASIVLLVCNDRNAISDEKAFCILEALTLNHLRDYMILDIALTINHLKLIPLIVEQMSPDLFGLIKHTNNTFSATGGTYYDYKFLPALLHYETKIFGSLGLGENLDFEEVDLDLAHSLLSPAKLFSEISELQLTEILEHAGRLIQTHPVQNLNSEEPFATWFEEFNKNSVILTTSRLTTIPFAAQDVLTLPSPEELRGLLILQESQQRAESAHEATMLQDAFDRIDSLSTSIDSAFADGESSRLTLGSSLMSLKAASSSLNNTLIHSSSNLIKKIVSLESTGSNDGSRPHGKRHISTYKLSLTIGFVGVLLHFLLKQSLLGGLLRFPPRAAFHAAARHMRSVGGANFVRFTDGICASVNHLKEYGPVRELAEITQVGLGSMKKSIYTLGLQQ</sequence>
<evidence type="ECO:0000313" key="3">
    <source>
        <dbReference type="EMBL" id="KAF8003504.1"/>
    </source>
</evidence>
<protein>
    <recommendedName>
        <fullName evidence="2">Rab-GAP TBC domain-containing protein</fullName>
    </recommendedName>
</protein>
<gene>
    <name evidence="3" type="ORF">HF325_002749</name>
</gene>
<dbReference type="PANTHER" id="PTHR20913:SF7">
    <property type="entry name" value="RE60063P"/>
    <property type="match status" value="1"/>
</dbReference>
<evidence type="ECO:0000256" key="1">
    <source>
        <dbReference type="ARBA" id="ARBA00022468"/>
    </source>
</evidence>
<dbReference type="PROSITE" id="PS50086">
    <property type="entry name" value="TBC_RABGAP"/>
    <property type="match status" value="1"/>
</dbReference>
<dbReference type="SUPFAM" id="SSF47923">
    <property type="entry name" value="Ypt/Rab-GAP domain of gyp1p"/>
    <property type="match status" value="1"/>
</dbReference>
<dbReference type="GO" id="GO:0006888">
    <property type="term" value="P:endoplasmic reticulum to Golgi vesicle-mediated transport"/>
    <property type="evidence" value="ECO:0007669"/>
    <property type="project" value="TreeGrafter"/>
</dbReference>
<evidence type="ECO:0000313" key="4">
    <source>
        <dbReference type="Proteomes" id="UP000649328"/>
    </source>
</evidence>
<dbReference type="EMBL" id="JACBPP010000003">
    <property type="protein sequence ID" value="KAF8003504.1"/>
    <property type="molecule type" value="Genomic_DNA"/>
</dbReference>
<dbReference type="AlphaFoldDB" id="A0A8H7GTN4"/>
<evidence type="ECO:0000259" key="2">
    <source>
        <dbReference type="PROSITE" id="PS50086"/>
    </source>
</evidence>
<dbReference type="InterPro" id="IPR000195">
    <property type="entry name" value="Rab-GAP-TBC_dom"/>
</dbReference>